<dbReference type="Proteomes" id="UP000016933">
    <property type="component" value="Unassembled WGS sequence"/>
</dbReference>
<dbReference type="EMBL" id="KB446546">
    <property type="protein sequence ID" value="EME39057.1"/>
    <property type="molecule type" value="Genomic_DNA"/>
</dbReference>
<gene>
    <name evidence="1" type="ORF">DOTSEDRAFT_29237</name>
</gene>
<name>M2XHW6_DOTSN</name>
<protein>
    <submittedName>
        <fullName evidence="1">Uncharacterized protein</fullName>
    </submittedName>
</protein>
<evidence type="ECO:0000313" key="2">
    <source>
        <dbReference type="Proteomes" id="UP000016933"/>
    </source>
</evidence>
<keyword evidence="2" id="KW-1185">Reference proteome</keyword>
<organism evidence="1 2">
    <name type="scientific">Dothistroma septosporum (strain NZE10 / CBS 128990)</name>
    <name type="common">Red band needle blight fungus</name>
    <name type="synonym">Mycosphaerella pini</name>
    <dbReference type="NCBI Taxonomy" id="675120"/>
    <lineage>
        <taxon>Eukaryota</taxon>
        <taxon>Fungi</taxon>
        <taxon>Dikarya</taxon>
        <taxon>Ascomycota</taxon>
        <taxon>Pezizomycotina</taxon>
        <taxon>Dothideomycetes</taxon>
        <taxon>Dothideomycetidae</taxon>
        <taxon>Mycosphaerellales</taxon>
        <taxon>Mycosphaerellaceae</taxon>
        <taxon>Dothistroma</taxon>
    </lineage>
</organism>
<dbReference type="OrthoDB" id="5946236at2759"/>
<reference evidence="1 2" key="2">
    <citation type="journal article" date="2012" name="PLoS Pathog.">
        <title>Diverse lifestyles and strategies of plant pathogenesis encoded in the genomes of eighteen Dothideomycetes fungi.</title>
        <authorList>
            <person name="Ohm R.A."/>
            <person name="Feau N."/>
            <person name="Henrissat B."/>
            <person name="Schoch C.L."/>
            <person name="Horwitz B.A."/>
            <person name="Barry K.W."/>
            <person name="Condon B.J."/>
            <person name="Copeland A.C."/>
            <person name="Dhillon B."/>
            <person name="Glaser F."/>
            <person name="Hesse C.N."/>
            <person name="Kosti I."/>
            <person name="LaButti K."/>
            <person name="Lindquist E.A."/>
            <person name="Lucas S."/>
            <person name="Salamov A.A."/>
            <person name="Bradshaw R.E."/>
            <person name="Ciuffetti L."/>
            <person name="Hamelin R.C."/>
            <person name="Kema G.H.J."/>
            <person name="Lawrence C."/>
            <person name="Scott J.A."/>
            <person name="Spatafora J.W."/>
            <person name="Turgeon B.G."/>
            <person name="de Wit P.J.G.M."/>
            <person name="Zhong S."/>
            <person name="Goodwin S.B."/>
            <person name="Grigoriev I.V."/>
        </authorList>
    </citation>
    <scope>NUCLEOTIDE SEQUENCE [LARGE SCALE GENOMIC DNA]</scope>
    <source>
        <strain evidence="2">NZE10 / CBS 128990</strain>
    </source>
</reference>
<sequence>MSLMYEYIMLNIDRGKFESRSARVSQEARIFLTGGARFGKQKLWACGSIAAGAGQNEINALTRSNLELRGGCGRLAAAFMCKAPDRTSISSISAMCLLSAILKAEAGIVNH</sequence>
<dbReference type="HOGENOM" id="CLU_2158289_0_0_1"/>
<evidence type="ECO:0000313" key="1">
    <source>
        <dbReference type="EMBL" id="EME39057.1"/>
    </source>
</evidence>
<accession>M2XHW6</accession>
<dbReference type="AlphaFoldDB" id="M2XHW6"/>
<proteinExistence type="predicted"/>
<reference evidence="2" key="1">
    <citation type="journal article" date="2012" name="PLoS Genet.">
        <title>The genomes of the fungal plant pathogens Cladosporium fulvum and Dothistroma septosporum reveal adaptation to different hosts and lifestyles but also signatures of common ancestry.</title>
        <authorList>
            <person name="de Wit P.J.G.M."/>
            <person name="van der Burgt A."/>
            <person name="Oekmen B."/>
            <person name="Stergiopoulos I."/>
            <person name="Abd-Elsalam K.A."/>
            <person name="Aerts A.L."/>
            <person name="Bahkali A.H."/>
            <person name="Beenen H.G."/>
            <person name="Chettri P."/>
            <person name="Cox M.P."/>
            <person name="Datema E."/>
            <person name="de Vries R.P."/>
            <person name="Dhillon B."/>
            <person name="Ganley A.R."/>
            <person name="Griffiths S.A."/>
            <person name="Guo Y."/>
            <person name="Hamelin R.C."/>
            <person name="Henrissat B."/>
            <person name="Kabir M.S."/>
            <person name="Jashni M.K."/>
            <person name="Kema G."/>
            <person name="Klaubauf S."/>
            <person name="Lapidus A."/>
            <person name="Levasseur A."/>
            <person name="Lindquist E."/>
            <person name="Mehrabi R."/>
            <person name="Ohm R.A."/>
            <person name="Owen T.J."/>
            <person name="Salamov A."/>
            <person name="Schwelm A."/>
            <person name="Schijlen E."/>
            <person name="Sun H."/>
            <person name="van den Burg H.A."/>
            <person name="van Ham R.C.H.J."/>
            <person name="Zhang S."/>
            <person name="Goodwin S.B."/>
            <person name="Grigoriev I.V."/>
            <person name="Collemare J."/>
            <person name="Bradshaw R.E."/>
        </authorList>
    </citation>
    <scope>NUCLEOTIDE SEQUENCE [LARGE SCALE GENOMIC DNA]</scope>
    <source>
        <strain evidence="2">NZE10 / CBS 128990</strain>
    </source>
</reference>